<sequence>MFKVLVVGLSLDWWHRYWMFKSLGRIDIDSVEYEYYLEDMWRSLSIVHSPFSEPVNRLVELIRFEIVQMDEEGYDVSGARDAFERLLGRGIDVEVLTRFYSSLKDYPKRSGFPYIEPVEYRDIVSESGGGRDLPDFIRLSGEELYDRVYGGWLGRCAGCMLGKPVEGFTPGMIRTWLSIAGEDFLADYFPDIKQEDIPGDRKLLLKRVEDIHKWFKEKGSGVLRGQINRVVRDDDIDYTILNLHIVKTYGFRFTAMDIGETWLHMLPYCQVYTAERMAYRNLVNGVLPPKTAIYMNPFREWIGAQIRADLWGYISPGLPRVAAEYAYRDASLSHVKNGVYGEMFVAAMISAAFVLEDIYEVVEAGLSVIPKRSRLAEAIRDVVSWSRESRDYWETYRKIIDKYGFYNPVHTINNAAIVVASLLHGYPDYGKAIALAVMSGFDTDCNGATVGSVIGVMVGANRLYRDWRKWVEPLHNTVESYIIGYNGIEIAELAKQTTNLAKNNIHIHNRNSRG</sequence>
<dbReference type="Pfam" id="PF03747">
    <property type="entry name" value="ADP_ribosyl_GH"/>
    <property type="match status" value="1"/>
</dbReference>
<evidence type="ECO:0000313" key="1">
    <source>
        <dbReference type="EMBL" id="HHP82614.1"/>
    </source>
</evidence>
<reference evidence="1" key="1">
    <citation type="journal article" date="2020" name="mSystems">
        <title>Genome- and Community-Level Interaction Insights into Carbon Utilization and Element Cycling Functions of Hydrothermarchaeota in Hydrothermal Sediment.</title>
        <authorList>
            <person name="Zhou Z."/>
            <person name="Liu Y."/>
            <person name="Xu W."/>
            <person name="Pan J."/>
            <person name="Luo Z.H."/>
            <person name="Li M."/>
        </authorList>
    </citation>
    <scope>NUCLEOTIDE SEQUENCE [LARGE SCALE GENOMIC DNA]</scope>
    <source>
        <strain evidence="1">SpSt-1121</strain>
    </source>
</reference>
<dbReference type="EMBL" id="DRZI01000347">
    <property type="protein sequence ID" value="HHP82614.1"/>
    <property type="molecule type" value="Genomic_DNA"/>
</dbReference>
<dbReference type="Gene3D" id="1.10.4080.10">
    <property type="entry name" value="ADP-ribosylation/Crystallin J1"/>
    <property type="match status" value="1"/>
</dbReference>
<dbReference type="InterPro" id="IPR005502">
    <property type="entry name" value="Ribosyl_crysJ1"/>
</dbReference>
<name>A0A7C5TGV3_9CREN</name>
<proteinExistence type="predicted"/>
<keyword evidence="1" id="KW-0378">Hydrolase</keyword>
<dbReference type="AlphaFoldDB" id="A0A7C5TGV3"/>
<dbReference type="SUPFAM" id="SSF101478">
    <property type="entry name" value="ADP-ribosylglycohydrolase"/>
    <property type="match status" value="1"/>
</dbReference>
<comment type="caution">
    <text evidence="1">The sequence shown here is derived from an EMBL/GenBank/DDBJ whole genome shotgun (WGS) entry which is preliminary data.</text>
</comment>
<dbReference type="GO" id="GO:0016787">
    <property type="term" value="F:hydrolase activity"/>
    <property type="evidence" value="ECO:0007669"/>
    <property type="project" value="UniProtKB-KW"/>
</dbReference>
<organism evidence="1">
    <name type="scientific">Ignisphaera aggregans</name>
    <dbReference type="NCBI Taxonomy" id="334771"/>
    <lineage>
        <taxon>Archaea</taxon>
        <taxon>Thermoproteota</taxon>
        <taxon>Thermoprotei</taxon>
        <taxon>Desulfurococcales</taxon>
        <taxon>Desulfurococcaceae</taxon>
        <taxon>Ignisphaera</taxon>
    </lineage>
</organism>
<accession>A0A7C5TGV3</accession>
<gene>
    <name evidence="1" type="ORF">ENM84_08155</name>
</gene>
<protein>
    <submittedName>
        <fullName evidence="1">ADP-ribosylglycohydrolase family protein</fullName>
    </submittedName>
</protein>
<dbReference type="InterPro" id="IPR036705">
    <property type="entry name" value="Ribosyl_crysJ1_sf"/>
</dbReference>